<gene>
    <name evidence="3" type="ORF">EV356DRAFT_498166</name>
</gene>
<feature type="transmembrane region" description="Helical" evidence="2">
    <location>
        <begin position="712"/>
        <end position="732"/>
    </location>
</feature>
<feature type="compositionally biased region" description="Polar residues" evidence="1">
    <location>
        <begin position="52"/>
        <end position="62"/>
    </location>
</feature>
<feature type="transmembrane region" description="Helical" evidence="2">
    <location>
        <begin position="175"/>
        <end position="196"/>
    </location>
</feature>
<dbReference type="Proteomes" id="UP000800092">
    <property type="component" value="Unassembled WGS sequence"/>
</dbReference>
<feature type="compositionally biased region" description="Polar residues" evidence="1">
    <location>
        <begin position="9"/>
        <end position="29"/>
    </location>
</feature>
<sequence length="807" mass="88842">MTEHRGNYQELTEYSSELFDQSVETSTPGDTPGHTPGLQQTNFSGTEPLLSPPTTYQPSPDLNENPDRTASHFHGLSGSQTPKSSFYENLSSEEYRPAGATPSRPIYNDLPRNEARGYPKQIYLPRRHWLYIVLILLSVYSTLFSGIYLILAFLGPRYGRAVRTGGSLNSAGASLLTQIIAKSIEMSFVTVMVAFVGQVLSRKAFKAKTGQPLGITLAEMNMRVWIMQPGLMVTRWESVRYAVVSVLGIAALLSAIVAMLYTSAADALVKPQLRFDSWRYRGLQGMVNTSFANAQYIEANCQTPVIPALDPEYGTNNCLDVVDFAANSYYNYGRYISNWSNFANSSNGSTDLTTRPEGVGQFNGATDVHAAWIEIANVTEDSETYGRTINNISMAMPHAGVVQAAHDPINGILQPSDLDGLGIYNLKAAVPSPVVNALCVQMTEDELKPLVYSEFPGAILNTSSWPQQLDNLAPGYKFNLTGTKVDQIFNWSNSTGQWPPIFPKYPISYNTVLNQTSQYGREWIYILGKGSPAQGDDYALCGLRAYLTPNCSTYYNVTSSGGNLTANCDVSPGSTDFTYAQLFQNEAAHMPATNASKDFFELVQEWATTLSLQSGITDAQASNARLLTDLMLPEYSSSNTRITLQPKLPSMAEALAVMAGSTLLMSIQDSPFVPQWNYTNNSTITPGVYETFPIALSAQQYASGPSSPYQRVFYPVLLLVFLTNVVILVYLLSHRGLVTDFSEPLNLFALAVNSPPKEAKEVQSSGRWVGPEGRQYETPWFVRAEGEKVYLESGGHDGTQKRRSFFY</sequence>
<accession>A0A6A6HFA9</accession>
<organism evidence="3 4">
    <name type="scientific">Viridothelium virens</name>
    <name type="common">Speckled blister lichen</name>
    <name type="synonym">Trypethelium virens</name>
    <dbReference type="NCBI Taxonomy" id="1048519"/>
    <lineage>
        <taxon>Eukaryota</taxon>
        <taxon>Fungi</taxon>
        <taxon>Dikarya</taxon>
        <taxon>Ascomycota</taxon>
        <taxon>Pezizomycotina</taxon>
        <taxon>Dothideomycetes</taxon>
        <taxon>Dothideomycetes incertae sedis</taxon>
        <taxon>Trypetheliales</taxon>
        <taxon>Trypetheliaceae</taxon>
        <taxon>Viridothelium</taxon>
    </lineage>
</organism>
<evidence type="ECO:0000256" key="2">
    <source>
        <dbReference type="SAM" id="Phobius"/>
    </source>
</evidence>
<protein>
    <submittedName>
        <fullName evidence="3">Uncharacterized protein</fullName>
    </submittedName>
</protein>
<keyword evidence="4" id="KW-1185">Reference proteome</keyword>
<keyword evidence="2" id="KW-0472">Membrane</keyword>
<evidence type="ECO:0000313" key="3">
    <source>
        <dbReference type="EMBL" id="KAF2236621.1"/>
    </source>
</evidence>
<dbReference type="AlphaFoldDB" id="A0A6A6HFA9"/>
<name>A0A6A6HFA9_VIRVR</name>
<evidence type="ECO:0000256" key="1">
    <source>
        <dbReference type="SAM" id="MobiDB-lite"/>
    </source>
</evidence>
<dbReference type="OrthoDB" id="4721035at2759"/>
<dbReference type="EMBL" id="ML991784">
    <property type="protein sequence ID" value="KAF2236621.1"/>
    <property type="molecule type" value="Genomic_DNA"/>
</dbReference>
<feature type="transmembrane region" description="Helical" evidence="2">
    <location>
        <begin position="241"/>
        <end position="261"/>
    </location>
</feature>
<evidence type="ECO:0000313" key="4">
    <source>
        <dbReference type="Proteomes" id="UP000800092"/>
    </source>
</evidence>
<proteinExistence type="predicted"/>
<keyword evidence="2" id="KW-0812">Transmembrane</keyword>
<feature type="transmembrane region" description="Helical" evidence="2">
    <location>
        <begin position="129"/>
        <end position="155"/>
    </location>
</feature>
<keyword evidence="2" id="KW-1133">Transmembrane helix</keyword>
<reference evidence="3" key="1">
    <citation type="journal article" date="2020" name="Stud. Mycol.">
        <title>101 Dothideomycetes genomes: a test case for predicting lifestyles and emergence of pathogens.</title>
        <authorList>
            <person name="Haridas S."/>
            <person name="Albert R."/>
            <person name="Binder M."/>
            <person name="Bloem J."/>
            <person name="Labutti K."/>
            <person name="Salamov A."/>
            <person name="Andreopoulos B."/>
            <person name="Baker S."/>
            <person name="Barry K."/>
            <person name="Bills G."/>
            <person name="Bluhm B."/>
            <person name="Cannon C."/>
            <person name="Castanera R."/>
            <person name="Culley D."/>
            <person name="Daum C."/>
            <person name="Ezra D."/>
            <person name="Gonzalez J."/>
            <person name="Henrissat B."/>
            <person name="Kuo A."/>
            <person name="Liang C."/>
            <person name="Lipzen A."/>
            <person name="Lutzoni F."/>
            <person name="Magnuson J."/>
            <person name="Mondo S."/>
            <person name="Nolan M."/>
            <person name="Ohm R."/>
            <person name="Pangilinan J."/>
            <person name="Park H.-J."/>
            <person name="Ramirez L."/>
            <person name="Alfaro M."/>
            <person name="Sun H."/>
            <person name="Tritt A."/>
            <person name="Yoshinaga Y."/>
            <person name="Zwiers L.-H."/>
            <person name="Turgeon B."/>
            <person name="Goodwin S."/>
            <person name="Spatafora J."/>
            <person name="Crous P."/>
            <person name="Grigoriev I."/>
        </authorList>
    </citation>
    <scope>NUCLEOTIDE SEQUENCE</scope>
    <source>
        <strain evidence="3">Tuck. ex Michener</strain>
    </source>
</reference>
<feature type="region of interest" description="Disordered" evidence="1">
    <location>
        <begin position="1"/>
        <end position="85"/>
    </location>
</feature>